<dbReference type="EMBL" id="CP012747">
    <property type="protein sequence ID" value="ALL67175.1"/>
    <property type="molecule type" value="Genomic_DNA"/>
</dbReference>
<dbReference type="InterPro" id="IPR051052">
    <property type="entry name" value="Diverse_substrate_MTase"/>
</dbReference>
<comment type="similarity">
    <text evidence="1">Belongs to the methyltransferase superfamily.</text>
</comment>
<evidence type="ECO:0000313" key="6">
    <source>
        <dbReference type="Proteomes" id="UP000019146"/>
    </source>
</evidence>
<dbReference type="InterPro" id="IPR029063">
    <property type="entry name" value="SAM-dependent_MTases_sf"/>
</dbReference>
<organism evidence="5 6">
    <name type="scientific">Paraburkholderia caribensis MBA4</name>
    <dbReference type="NCBI Taxonomy" id="1323664"/>
    <lineage>
        <taxon>Bacteria</taxon>
        <taxon>Pseudomonadati</taxon>
        <taxon>Pseudomonadota</taxon>
        <taxon>Betaproteobacteria</taxon>
        <taxon>Burkholderiales</taxon>
        <taxon>Burkholderiaceae</taxon>
        <taxon>Paraburkholderia</taxon>
    </lineage>
</organism>
<feature type="domain" description="Methyltransferase type 11" evidence="4">
    <location>
        <begin position="101"/>
        <end position="189"/>
    </location>
</feature>
<keyword evidence="3 5" id="KW-0808">Transferase</keyword>
<dbReference type="PANTHER" id="PTHR44942">
    <property type="entry name" value="METHYLTRANSF_11 DOMAIN-CONTAINING PROTEIN"/>
    <property type="match status" value="1"/>
</dbReference>
<protein>
    <submittedName>
        <fullName evidence="5">Methyltransferase</fullName>
    </submittedName>
</protein>
<evidence type="ECO:0000313" key="5">
    <source>
        <dbReference type="EMBL" id="ALL67175.1"/>
    </source>
</evidence>
<evidence type="ECO:0000256" key="1">
    <source>
        <dbReference type="ARBA" id="ARBA00008361"/>
    </source>
</evidence>
<reference evidence="5 6" key="1">
    <citation type="journal article" date="2014" name="Genome Announc.">
        <title>Draft Genome Sequence of the Haloacid-Degrading Burkholderia caribensis Strain MBA4.</title>
        <authorList>
            <person name="Pan Y."/>
            <person name="Kong K.F."/>
            <person name="Tsang J.S."/>
        </authorList>
    </citation>
    <scope>NUCLEOTIDE SEQUENCE [LARGE SCALE GENOMIC DNA]</scope>
    <source>
        <strain evidence="5 6">MBA4</strain>
    </source>
</reference>
<dbReference type="PANTHER" id="PTHR44942:SF4">
    <property type="entry name" value="METHYLTRANSFERASE TYPE 11 DOMAIN-CONTAINING PROTEIN"/>
    <property type="match status" value="1"/>
</dbReference>
<dbReference type="SUPFAM" id="SSF53335">
    <property type="entry name" value="S-adenosyl-L-methionine-dependent methyltransferases"/>
    <property type="match status" value="1"/>
</dbReference>
<accession>A0A0P0RF01</accession>
<dbReference type="GO" id="GO:0032259">
    <property type="term" value="P:methylation"/>
    <property type="evidence" value="ECO:0007669"/>
    <property type="project" value="UniProtKB-KW"/>
</dbReference>
<dbReference type="Gene3D" id="3.40.50.150">
    <property type="entry name" value="Vaccinia Virus protein VP39"/>
    <property type="match status" value="1"/>
</dbReference>
<proteinExistence type="inferred from homology"/>
<evidence type="ECO:0000256" key="2">
    <source>
        <dbReference type="ARBA" id="ARBA00022603"/>
    </source>
</evidence>
<evidence type="ECO:0000259" key="4">
    <source>
        <dbReference type="Pfam" id="PF08241"/>
    </source>
</evidence>
<dbReference type="Pfam" id="PF08241">
    <property type="entry name" value="Methyltransf_11"/>
    <property type="match status" value="1"/>
</dbReference>
<gene>
    <name evidence="5" type="ORF">K788_0005280</name>
</gene>
<name>A0A0P0RF01_9BURK</name>
<evidence type="ECO:0000256" key="3">
    <source>
        <dbReference type="ARBA" id="ARBA00022679"/>
    </source>
</evidence>
<dbReference type="AlphaFoldDB" id="A0A0P0RF01"/>
<keyword evidence="2 5" id="KW-0489">Methyltransferase</keyword>
<dbReference type="InterPro" id="IPR013216">
    <property type="entry name" value="Methyltransf_11"/>
</dbReference>
<dbReference type="CDD" id="cd02440">
    <property type="entry name" value="AdoMet_MTases"/>
    <property type="match status" value="1"/>
</dbReference>
<dbReference type="Proteomes" id="UP000019146">
    <property type="component" value="Chromosome 2"/>
</dbReference>
<dbReference type="KEGG" id="bcai:K788_0005280"/>
<sequence length="310" mass="33576">MPACIAKSHDYGTRRPPFDAAVRHGAIICSRVNGSFTMSIFDTANTDMTDPTPHVPHVHHAASEGYTKGANTYVKGRPDYPPELAGWLKGELALGPGKTAVDLGAGTGKFTPRLVETGAGVIAVEPVAQMREKIAAALPQVDVREGTAQCLPLADASVDAVLCAQSFHWFATPAALAEIRRVLKPGGHLGLVWNVRDARVPWVERLDAIVNAREGDAPRYHTGEWRKVFPSEGFGDLQERHMPHGHTGSVEDVIVTRVHSTSFILALPPEEWAQVEREVRALIASEPALAADDTVTVPYVTYAYRLTRVG</sequence>
<dbReference type="GO" id="GO:0008757">
    <property type="term" value="F:S-adenosylmethionine-dependent methyltransferase activity"/>
    <property type="evidence" value="ECO:0007669"/>
    <property type="project" value="InterPro"/>
</dbReference>